<feature type="binding site" evidence="6">
    <location>
        <position position="105"/>
    </location>
    <ligand>
        <name>Zn(2+)</name>
        <dbReference type="ChEBI" id="CHEBI:29105"/>
        <note>catalytic</note>
    </ligand>
</feature>
<dbReference type="InterPro" id="IPR016192">
    <property type="entry name" value="APOBEC/CMP_deaminase_Zn-bd"/>
</dbReference>
<feature type="active site" description="Proton donor" evidence="5">
    <location>
        <position position="79"/>
    </location>
</feature>
<name>A0A1U9ZAF1_9CAUD</name>
<feature type="binding site" evidence="6">
    <location>
        <position position="77"/>
    </location>
    <ligand>
        <name>Zn(2+)</name>
        <dbReference type="ChEBI" id="CHEBI:29105"/>
        <note>catalytic</note>
    </ligand>
</feature>
<protein>
    <submittedName>
        <fullName evidence="8">dCMP deaminase</fullName>
    </submittedName>
</protein>
<keyword evidence="3" id="KW-0378">Hydrolase</keyword>
<sequence>MGFAQLIAEESKCCKYKVGAVIVRDGKIIGHGCNGTLPGMVNCNDYSLNSGWLDYSYRLKDGFRLAHRVWASEYELHAEMNAIINANSNVKGSTLYVTMVPCKKCSIMLAGFGFKKVYYRDTHHNNGLEMLEKAGIICEQI</sequence>
<dbReference type="InterPro" id="IPR016473">
    <property type="entry name" value="dCMP_deaminase"/>
</dbReference>
<evidence type="ECO:0000256" key="5">
    <source>
        <dbReference type="PIRSR" id="PIRSR006019-1"/>
    </source>
</evidence>
<feature type="domain" description="CMP/dCMP-type deaminase" evidence="7">
    <location>
        <begin position="1"/>
        <end position="131"/>
    </location>
</feature>
<dbReference type="InterPro" id="IPR015517">
    <property type="entry name" value="dCMP_deaminase-rel"/>
</dbReference>
<dbReference type="GO" id="GO:0008270">
    <property type="term" value="F:zinc ion binding"/>
    <property type="evidence" value="ECO:0007669"/>
    <property type="project" value="InterPro"/>
</dbReference>
<dbReference type="SUPFAM" id="SSF53927">
    <property type="entry name" value="Cytidine deaminase-like"/>
    <property type="match status" value="1"/>
</dbReference>
<evidence type="ECO:0000256" key="4">
    <source>
        <dbReference type="ARBA" id="ARBA00022833"/>
    </source>
</evidence>
<dbReference type="RefSeq" id="YP_009600664.1">
    <property type="nucleotide sequence ID" value="NC_041925.1"/>
</dbReference>
<dbReference type="PIRSF" id="PIRSF006019">
    <property type="entry name" value="dCMP_deaminase"/>
    <property type="match status" value="1"/>
</dbReference>
<reference evidence="8 9" key="1">
    <citation type="journal article" date="2019" name="Genomics">
        <title>Genomic analyses of a novel bacteriophage (VB_PmiS-Isfahan) within Siphoviridae family infecting Proteus mirabilis.</title>
        <authorList>
            <person name="Yazdi M."/>
            <person name="Bouzari M."/>
            <person name="Ghaemi E.A."/>
        </authorList>
    </citation>
    <scope>NUCLEOTIDE SEQUENCE [LARGE SCALE GENOMIC DNA]</scope>
</reference>
<dbReference type="PANTHER" id="PTHR11086:SF18">
    <property type="entry name" value="DEOXYCYTIDYLATE DEAMINASE"/>
    <property type="match status" value="1"/>
</dbReference>
<dbReference type="EMBL" id="KY742649">
    <property type="protein sequence ID" value="AQZ54590.2"/>
    <property type="molecule type" value="Genomic_DNA"/>
</dbReference>
<evidence type="ECO:0000256" key="2">
    <source>
        <dbReference type="ARBA" id="ARBA00022723"/>
    </source>
</evidence>
<feature type="binding site" evidence="6">
    <location>
        <position position="102"/>
    </location>
    <ligand>
        <name>Zn(2+)</name>
        <dbReference type="ChEBI" id="CHEBI:29105"/>
        <note>catalytic</note>
    </ligand>
</feature>
<comment type="cofactor">
    <cofactor evidence="6">
        <name>Zn(2+)</name>
        <dbReference type="ChEBI" id="CHEBI:29105"/>
    </cofactor>
</comment>
<dbReference type="GO" id="GO:0006220">
    <property type="term" value="P:pyrimidine nucleotide metabolic process"/>
    <property type="evidence" value="ECO:0007669"/>
    <property type="project" value="InterPro"/>
</dbReference>
<evidence type="ECO:0000313" key="8">
    <source>
        <dbReference type="EMBL" id="AQZ54590.2"/>
    </source>
</evidence>
<evidence type="ECO:0000256" key="6">
    <source>
        <dbReference type="PIRSR" id="PIRSR006019-2"/>
    </source>
</evidence>
<evidence type="ECO:0000313" key="9">
    <source>
        <dbReference type="Proteomes" id="UP000221468"/>
    </source>
</evidence>
<evidence type="ECO:0000256" key="1">
    <source>
        <dbReference type="ARBA" id="ARBA00006576"/>
    </source>
</evidence>
<dbReference type="PROSITE" id="PS00903">
    <property type="entry name" value="CYT_DCMP_DEAMINASES_1"/>
    <property type="match status" value="1"/>
</dbReference>
<dbReference type="PANTHER" id="PTHR11086">
    <property type="entry name" value="DEOXYCYTIDYLATE DEAMINASE-RELATED"/>
    <property type="match status" value="1"/>
</dbReference>
<keyword evidence="4 6" id="KW-0862">Zinc</keyword>
<dbReference type="GO" id="GO:0004132">
    <property type="term" value="F:dCMP deaminase activity"/>
    <property type="evidence" value="ECO:0007669"/>
    <property type="project" value="InterPro"/>
</dbReference>
<dbReference type="PROSITE" id="PS51747">
    <property type="entry name" value="CYT_DCMP_DEAMINASES_2"/>
    <property type="match status" value="1"/>
</dbReference>
<dbReference type="InterPro" id="IPR002125">
    <property type="entry name" value="CMP_dCMP_dom"/>
</dbReference>
<dbReference type="Pfam" id="PF00383">
    <property type="entry name" value="dCMP_cyt_deam_1"/>
    <property type="match status" value="1"/>
</dbReference>
<proteinExistence type="inferred from homology"/>
<comment type="similarity">
    <text evidence="1">Belongs to the cytidine and deoxycytidylate deaminase family.</text>
</comment>
<dbReference type="Proteomes" id="UP000221468">
    <property type="component" value="Segment"/>
</dbReference>
<dbReference type="OrthoDB" id="10605at10239"/>
<evidence type="ECO:0000259" key="7">
    <source>
        <dbReference type="PROSITE" id="PS51747"/>
    </source>
</evidence>
<dbReference type="GeneID" id="40076470"/>
<organism evidence="8 9">
    <name type="scientific">Proteus phage VB_PmiS-Isfahan</name>
    <dbReference type="NCBI Taxonomy" id="1969841"/>
    <lineage>
        <taxon>Viruses</taxon>
        <taxon>Duplodnaviria</taxon>
        <taxon>Heunggongvirae</taxon>
        <taxon>Uroviricota</taxon>
        <taxon>Caudoviricetes</taxon>
        <taxon>Gorganvirus</taxon>
        <taxon>Gorganvirus isfahan</taxon>
    </lineage>
</organism>
<keyword evidence="2 6" id="KW-0479">Metal-binding</keyword>
<dbReference type="InterPro" id="IPR016193">
    <property type="entry name" value="Cytidine_deaminase-like"/>
</dbReference>
<dbReference type="KEGG" id="vg:40076470"/>
<accession>A0A1U9ZAF1</accession>
<keyword evidence="9" id="KW-1185">Reference proteome</keyword>
<evidence type="ECO:0000256" key="3">
    <source>
        <dbReference type="ARBA" id="ARBA00022801"/>
    </source>
</evidence>
<dbReference type="Gene3D" id="3.40.140.10">
    <property type="entry name" value="Cytidine Deaminase, domain 2"/>
    <property type="match status" value="1"/>
</dbReference>